<feature type="binding site" evidence="13">
    <location>
        <position position="103"/>
    </location>
    <ligand>
        <name>substrate</name>
    </ligand>
</feature>
<dbReference type="SUPFAM" id="SSF89562">
    <property type="entry name" value="RraA-like"/>
    <property type="match status" value="1"/>
</dbReference>
<feature type="binding site" evidence="13">
    <location>
        <position position="104"/>
    </location>
    <ligand>
        <name>Mg(2+)</name>
        <dbReference type="ChEBI" id="CHEBI:18420"/>
    </ligand>
</feature>
<evidence type="ECO:0000313" key="15">
    <source>
        <dbReference type="Proteomes" id="UP000199614"/>
    </source>
</evidence>
<dbReference type="InterPro" id="IPR005493">
    <property type="entry name" value="RraA/RraA-like"/>
</dbReference>
<comment type="function">
    <text evidence="8">Catalyzes the aldol cleavage of 4-hydroxy-4-methyl-2-oxoglutarate (HMG) into 2 molecules of pyruvate. Also contains a secondary oxaloacetate (OAA) decarboxylase activity due to the common pyruvate enolate transition state formed following C-C bond cleavage in the retro-aldol and decarboxylation reactions.</text>
</comment>
<sequence length="217" mass="22222">MTDLLDRLRALQVSSLCDADKSLPVVDPAIRALVPDVVLAGPAVTVSCVDDHLPMFAALAAAAPGSVLVVAGAGGTRAVSGELFATEAHRRGLAGIVVDGLVRDVRGLRALGLPVFARGTCPASGSVRDPGTVDEPVSFGGLVVHPGDLVCGDDDGLLVAPPDRLAEIVGAAEEIERTEAALVTAMRKGRDLHGLTTVDEHVAALYRGEPSALGFRV</sequence>
<name>A0A1I5GTR5_PSUAM</name>
<dbReference type="PANTHER" id="PTHR33254">
    <property type="entry name" value="4-HYDROXY-4-METHYL-2-OXOGLUTARATE ALDOLASE 3-RELATED"/>
    <property type="match status" value="1"/>
</dbReference>
<evidence type="ECO:0000256" key="3">
    <source>
        <dbReference type="ARBA" id="ARBA00008621"/>
    </source>
</evidence>
<evidence type="ECO:0000256" key="6">
    <source>
        <dbReference type="ARBA" id="ARBA00012947"/>
    </source>
</evidence>
<dbReference type="GO" id="GO:0046872">
    <property type="term" value="F:metal ion binding"/>
    <property type="evidence" value="ECO:0007669"/>
    <property type="project" value="UniProtKB-KW"/>
</dbReference>
<comment type="catalytic activity">
    <reaction evidence="12">
        <text>oxaloacetate + H(+) = pyruvate + CO2</text>
        <dbReference type="Rhea" id="RHEA:15641"/>
        <dbReference type="ChEBI" id="CHEBI:15361"/>
        <dbReference type="ChEBI" id="CHEBI:15378"/>
        <dbReference type="ChEBI" id="CHEBI:16452"/>
        <dbReference type="ChEBI" id="CHEBI:16526"/>
        <dbReference type="EC" id="4.1.1.112"/>
    </reaction>
</comment>
<dbReference type="EC" id="4.1.3.17" evidence="5"/>
<reference evidence="14 15" key="1">
    <citation type="submission" date="2016-10" db="EMBL/GenBank/DDBJ databases">
        <authorList>
            <person name="de Groot N.N."/>
        </authorList>
    </citation>
    <scope>NUCLEOTIDE SEQUENCE [LARGE SCALE GENOMIC DNA]</scope>
    <source>
        <strain evidence="14 15">CGMCC 4.1877</strain>
    </source>
</reference>
<evidence type="ECO:0000256" key="10">
    <source>
        <dbReference type="ARBA" id="ARBA00030169"/>
    </source>
</evidence>
<comment type="cofactor">
    <cofactor evidence="2">
        <name>a divalent metal cation</name>
        <dbReference type="ChEBI" id="CHEBI:60240"/>
    </cofactor>
</comment>
<comment type="cofactor">
    <cofactor evidence="13">
        <name>Mg(2+)</name>
        <dbReference type="ChEBI" id="CHEBI:18420"/>
    </cofactor>
</comment>
<dbReference type="PANTHER" id="PTHR33254:SF4">
    <property type="entry name" value="4-HYDROXY-4-METHYL-2-OXOGLUTARATE ALDOLASE 3-RELATED"/>
    <property type="match status" value="1"/>
</dbReference>
<dbReference type="RefSeq" id="WP_093354304.1">
    <property type="nucleotide sequence ID" value="NZ_FOUY01000050.1"/>
</dbReference>
<evidence type="ECO:0000313" key="14">
    <source>
        <dbReference type="EMBL" id="SFO38971.1"/>
    </source>
</evidence>
<evidence type="ECO:0000256" key="8">
    <source>
        <dbReference type="ARBA" id="ARBA00025046"/>
    </source>
</evidence>
<dbReference type="Gene3D" id="3.50.30.40">
    <property type="entry name" value="Ribonuclease E inhibitor RraA/RraA-like"/>
    <property type="match status" value="1"/>
</dbReference>
<dbReference type="CDD" id="cd16841">
    <property type="entry name" value="RraA_family"/>
    <property type="match status" value="1"/>
</dbReference>
<evidence type="ECO:0000256" key="7">
    <source>
        <dbReference type="ARBA" id="ARBA00016549"/>
    </source>
</evidence>
<dbReference type="EMBL" id="FOUY01000050">
    <property type="protein sequence ID" value="SFO38971.1"/>
    <property type="molecule type" value="Genomic_DNA"/>
</dbReference>
<dbReference type="OrthoDB" id="943692at2"/>
<evidence type="ECO:0000256" key="5">
    <source>
        <dbReference type="ARBA" id="ARBA00012213"/>
    </source>
</evidence>
<dbReference type="EC" id="4.1.1.112" evidence="6"/>
<gene>
    <name evidence="14" type="ORF">SAMN05216207_105026</name>
</gene>
<dbReference type="STRING" id="260086.SAMN05216207_105026"/>
<dbReference type="AlphaFoldDB" id="A0A1I5GTR5"/>
<evidence type="ECO:0000256" key="9">
    <source>
        <dbReference type="ARBA" id="ARBA00029596"/>
    </source>
</evidence>
<comment type="subunit">
    <text evidence="4">Homotrimer.</text>
</comment>
<dbReference type="GO" id="GO:0008948">
    <property type="term" value="F:oxaloacetate decarboxylase activity"/>
    <property type="evidence" value="ECO:0007669"/>
    <property type="project" value="UniProtKB-EC"/>
</dbReference>
<evidence type="ECO:0000256" key="2">
    <source>
        <dbReference type="ARBA" id="ARBA00001968"/>
    </source>
</evidence>
<keyword evidence="15" id="KW-1185">Reference proteome</keyword>
<dbReference type="InterPro" id="IPR036704">
    <property type="entry name" value="RraA/RraA-like_sf"/>
</dbReference>
<keyword evidence="13" id="KW-0460">Magnesium</keyword>
<evidence type="ECO:0000256" key="4">
    <source>
        <dbReference type="ARBA" id="ARBA00011233"/>
    </source>
</evidence>
<dbReference type="Proteomes" id="UP000199614">
    <property type="component" value="Unassembled WGS sequence"/>
</dbReference>
<keyword evidence="13" id="KW-0479">Metal-binding</keyword>
<dbReference type="GO" id="GO:0047443">
    <property type="term" value="F:4-hydroxy-4-methyl-2-oxoglutarate aldolase activity"/>
    <property type="evidence" value="ECO:0007669"/>
    <property type="project" value="UniProtKB-EC"/>
</dbReference>
<dbReference type="Pfam" id="PF03737">
    <property type="entry name" value="RraA-like"/>
    <property type="match status" value="1"/>
</dbReference>
<comment type="catalytic activity">
    <reaction evidence="1">
        <text>4-hydroxy-4-methyl-2-oxoglutarate = 2 pyruvate</text>
        <dbReference type="Rhea" id="RHEA:22748"/>
        <dbReference type="ChEBI" id="CHEBI:15361"/>
        <dbReference type="ChEBI" id="CHEBI:58276"/>
        <dbReference type="EC" id="4.1.3.17"/>
    </reaction>
</comment>
<accession>A0A1I5GTR5</accession>
<evidence type="ECO:0000256" key="1">
    <source>
        <dbReference type="ARBA" id="ARBA00001342"/>
    </source>
</evidence>
<evidence type="ECO:0000256" key="11">
    <source>
        <dbReference type="ARBA" id="ARBA00032305"/>
    </source>
</evidence>
<protein>
    <recommendedName>
        <fullName evidence="7">Putative 4-hydroxy-4-methyl-2-oxoglutarate aldolase</fullName>
        <ecNumber evidence="6">4.1.1.112</ecNumber>
        <ecNumber evidence="5">4.1.3.17</ecNumber>
    </recommendedName>
    <alternativeName>
        <fullName evidence="11">Oxaloacetate decarboxylase</fullName>
    </alternativeName>
    <alternativeName>
        <fullName evidence="9">Regulator of ribonuclease activity homolog</fullName>
    </alternativeName>
    <alternativeName>
        <fullName evidence="10">RraA-like protein</fullName>
    </alternativeName>
</protein>
<comment type="similarity">
    <text evidence="3">Belongs to the class II aldolase/RraA-like family.</text>
</comment>
<organism evidence="14 15">
    <name type="scientific">Pseudonocardia ammonioxydans</name>
    <dbReference type="NCBI Taxonomy" id="260086"/>
    <lineage>
        <taxon>Bacteria</taxon>
        <taxon>Bacillati</taxon>
        <taxon>Actinomycetota</taxon>
        <taxon>Actinomycetes</taxon>
        <taxon>Pseudonocardiales</taxon>
        <taxon>Pseudonocardiaceae</taxon>
        <taxon>Pseudonocardia</taxon>
    </lineage>
</organism>
<evidence type="ECO:0000256" key="13">
    <source>
        <dbReference type="PIRSR" id="PIRSR605493-1"/>
    </source>
</evidence>
<proteinExistence type="inferred from homology"/>
<evidence type="ECO:0000256" key="12">
    <source>
        <dbReference type="ARBA" id="ARBA00047973"/>
    </source>
</evidence>